<sequence>MSYEGIKSAILTILVLGSIFLTWNLWTYQPHYETLDKTNTVAEVSLSEKQEVKKIVRPDQVVYHIKGEHYGTNNANELDRLIKELSSWSFSDVKNYSDKVGNIKELVHGSGNVEIIFPADIPIDLYRSVLTFQDKKIPAFNFSRIIINVENSEKETGSVYFVSSDYQQVYISHISASNIADFTSKFYKTASHYPHFFAYQTTDKKVIYLPDNNTEMMEYKYLPVTFNADEFKEALFSDPRFVQKSFIPSGEEFTNGISKMTVNNNTNMLIYVNPTAENSYFDTSYDLVKRSIDFVNEHGGWTDPYRYVGNNEVSKSVTFRLYSIEGYPVFNEDGISEMTEVWGRDEINKYVRPNIALELPLTSETQKMTLPSGHEALKFLQSKKDFKPELLDQLVLGYHMQRDSEEQRLILLEPAWYYRYDKAWGQITMDDLGGMKHGLE</sequence>
<feature type="transmembrane region" description="Helical" evidence="1">
    <location>
        <begin position="9"/>
        <end position="26"/>
    </location>
</feature>
<protein>
    <submittedName>
        <fullName evidence="3">YycH family protein</fullName>
    </submittedName>
</protein>
<dbReference type="Proteomes" id="UP000199087">
    <property type="component" value="Unassembled WGS sequence"/>
</dbReference>
<dbReference type="Pfam" id="PF07435">
    <property type="entry name" value="YycH"/>
    <property type="match status" value="1"/>
</dbReference>
<accession>A0A0U1NWS5</accession>
<dbReference type="Gene3D" id="3.10.450.310">
    <property type="match status" value="1"/>
</dbReference>
<dbReference type="CDD" id="cd15787">
    <property type="entry name" value="YycH_N"/>
    <property type="match status" value="1"/>
</dbReference>
<name>A0A0U1NWS5_9BACI</name>
<dbReference type="InterPro" id="IPR042274">
    <property type="entry name" value="YycH/YycI_2"/>
</dbReference>
<evidence type="ECO:0000259" key="2">
    <source>
        <dbReference type="Pfam" id="PF07435"/>
    </source>
</evidence>
<dbReference type="RefSeq" id="WP_090634491.1">
    <property type="nucleotide sequence ID" value="NZ_CVRB01000002.1"/>
</dbReference>
<dbReference type="EMBL" id="CVRB01000002">
    <property type="protein sequence ID" value="CRK82471.1"/>
    <property type="molecule type" value="Genomic_DNA"/>
</dbReference>
<gene>
    <name evidence="3" type="ORF">BN000_02403</name>
</gene>
<dbReference type="OrthoDB" id="2382185at2"/>
<dbReference type="InterPro" id="IPR009996">
    <property type="entry name" value="YycH"/>
</dbReference>
<evidence type="ECO:0000313" key="4">
    <source>
        <dbReference type="Proteomes" id="UP000199087"/>
    </source>
</evidence>
<dbReference type="AlphaFoldDB" id="A0A0U1NWS5"/>
<evidence type="ECO:0000256" key="1">
    <source>
        <dbReference type="SAM" id="Phobius"/>
    </source>
</evidence>
<keyword evidence="1" id="KW-0812">Transmembrane</keyword>
<proteinExistence type="predicted"/>
<dbReference type="Gene3D" id="3.30.310.160">
    <property type="entry name" value="YycH protein, domain 2"/>
    <property type="match status" value="1"/>
</dbReference>
<organism evidence="3 4">
    <name type="scientific">Neobacillus massiliamazoniensis</name>
    <dbReference type="NCBI Taxonomy" id="1499688"/>
    <lineage>
        <taxon>Bacteria</taxon>
        <taxon>Bacillati</taxon>
        <taxon>Bacillota</taxon>
        <taxon>Bacilli</taxon>
        <taxon>Bacillales</taxon>
        <taxon>Bacillaceae</taxon>
        <taxon>Neobacillus</taxon>
    </lineage>
</organism>
<evidence type="ECO:0000313" key="3">
    <source>
        <dbReference type="EMBL" id="CRK82471.1"/>
    </source>
</evidence>
<keyword evidence="1" id="KW-1133">Transmembrane helix</keyword>
<feature type="domain" description="Regulatory protein YycH" evidence="2">
    <location>
        <begin position="4"/>
        <end position="437"/>
    </location>
</feature>
<dbReference type="STRING" id="1499688.BN000_02403"/>
<keyword evidence="1" id="KW-0472">Membrane</keyword>
<reference evidence="4" key="1">
    <citation type="submission" date="2015-05" db="EMBL/GenBank/DDBJ databases">
        <authorList>
            <person name="Urmite Genomes"/>
        </authorList>
    </citation>
    <scope>NUCLEOTIDE SEQUENCE [LARGE SCALE GENOMIC DNA]</scope>
    <source>
        <strain evidence="4">LF1</strain>
    </source>
</reference>
<keyword evidence="4" id="KW-1185">Reference proteome</keyword>